<feature type="transmembrane region" description="Helical" evidence="5">
    <location>
        <begin position="21"/>
        <end position="41"/>
    </location>
</feature>
<accession>A0A0L8J806</accession>
<evidence type="ECO:0000313" key="8">
    <source>
        <dbReference type="Proteomes" id="UP000037023"/>
    </source>
</evidence>
<keyword evidence="4 5" id="KW-0472">Membrane</keyword>
<feature type="transmembrane region" description="Helical" evidence="5">
    <location>
        <begin position="301"/>
        <end position="322"/>
    </location>
</feature>
<dbReference type="InterPro" id="IPR013525">
    <property type="entry name" value="ABC2_TM"/>
</dbReference>
<evidence type="ECO:0000259" key="6">
    <source>
        <dbReference type="Pfam" id="PF12698"/>
    </source>
</evidence>
<evidence type="ECO:0000256" key="5">
    <source>
        <dbReference type="SAM" id="Phobius"/>
    </source>
</evidence>
<feature type="transmembrane region" description="Helical" evidence="5">
    <location>
        <begin position="116"/>
        <end position="142"/>
    </location>
</feature>
<evidence type="ECO:0000313" key="7">
    <source>
        <dbReference type="EMBL" id="KOG09746.1"/>
    </source>
</evidence>
<reference evidence="7 8" key="1">
    <citation type="submission" date="2015-06" db="EMBL/GenBank/DDBJ databases">
        <authorList>
            <person name="Hoefler B.C."/>
            <person name="Straight P.D."/>
        </authorList>
    </citation>
    <scope>NUCLEOTIDE SEQUENCE [LARGE SCALE GENOMIC DNA]</scope>
    <source>
        <strain evidence="7 8">NRRL 3427</strain>
    </source>
</reference>
<dbReference type="Proteomes" id="UP000037023">
    <property type="component" value="Unassembled WGS sequence"/>
</dbReference>
<gene>
    <name evidence="7" type="ORF">ADK34_36925</name>
</gene>
<organism evidence="7 8">
    <name type="scientific">Streptomyces viridochromogenes</name>
    <dbReference type="NCBI Taxonomy" id="1938"/>
    <lineage>
        <taxon>Bacteria</taxon>
        <taxon>Bacillati</taxon>
        <taxon>Actinomycetota</taxon>
        <taxon>Actinomycetes</taxon>
        <taxon>Kitasatosporales</taxon>
        <taxon>Streptomycetaceae</taxon>
        <taxon>Streptomyces</taxon>
    </lineage>
</organism>
<evidence type="ECO:0000256" key="1">
    <source>
        <dbReference type="ARBA" id="ARBA00004141"/>
    </source>
</evidence>
<protein>
    <recommendedName>
        <fullName evidence="6">ABC-2 type transporter transmembrane domain-containing protein</fullName>
    </recommendedName>
</protein>
<feature type="transmembrane region" description="Helical" evidence="5">
    <location>
        <begin position="76"/>
        <end position="95"/>
    </location>
</feature>
<sequence>MSTLALKGPYWVTLRQYRRTLWLAVAAVAASLAVIGGLRIWDAQTPDRHLVGGGLVPADENRGYETLRLAVESGSAYLLLVPLLVGVFVAGPLVAREFESGTYKLSLTQSVSPAAWLRAKLVSTTAVAFLTLLALMGVFRIGWSRVSDTYYLTWADRGPYEATGIVLFAYVLAAVAVGALVGQLIRRTLVAMAATGLVMGLVLLVMGSFRWSILSVKTITAPAGPTLWTPENGLVMDSGLLTASGARFDQLICWEEAARTPGTDVTEGLWGKVEAQCQARHGATTQYVDYHPESHFWPTQLIESGILLALAAVAAYAAFRVLRARHR</sequence>
<proteinExistence type="predicted"/>
<dbReference type="RefSeq" id="WP_033203800.1">
    <property type="nucleotide sequence ID" value="NZ_LGUP01000399.1"/>
</dbReference>
<dbReference type="GO" id="GO:0016020">
    <property type="term" value="C:membrane"/>
    <property type="evidence" value="ECO:0007669"/>
    <property type="project" value="UniProtKB-SubCell"/>
</dbReference>
<dbReference type="OrthoDB" id="3579673at2"/>
<dbReference type="PATRIC" id="fig|1938.6.peg.7963"/>
<comment type="subcellular location">
    <subcellularLocation>
        <location evidence="1">Membrane</location>
        <topology evidence="1">Multi-pass membrane protein</topology>
    </subcellularLocation>
</comment>
<dbReference type="EMBL" id="LGUP01000399">
    <property type="protein sequence ID" value="KOG09746.1"/>
    <property type="molecule type" value="Genomic_DNA"/>
</dbReference>
<keyword evidence="2 5" id="KW-0812">Transmembrane</keyword>
<dbReference type="GO" id="GO:0140359">
    <property type="term" value="F:ABC-type transporter activity"/>
    <property type="evidence" value="ECO:0007669"/>
    <property type="project" value="InterPro"/>
</dbReference>
<dbReference type="AlphaFoldDB" id="A0A0L8J806"/>
<dbReference type="Pfam" id="PF12698">
    <property type="entry name" value="ABC2_membrane_3"/>
    <property type="match status" value="1"/>
</dbReference>
<name>A0A0L8J806_STRVR</name>
<comment type="caution">
    <text evidence="7">The sequence shown here is derived from an EMBL/GenBank/DDBJ whole genome shotgun (WGS) entry which is preliminary data.</text>
</comment>
<feature type="transmembrane region" description="Helical" evidence="5">
    <location>
        <begin position="162"/>
        <end position="182"/>
    </location>
</feature>
<keyword evidence="3 5" id="KW-1133">Transmembrane helix</keyword>
<feature type="domain" description="ABC-2 type transporter transmembrane" evidence="6">
    <location>
        <begin position="75"/>
        <end position="209"/>
    </location>
</feature>
<evidence type="ECO:0000256" key="2">
    <source>
        <dbReference type="ARBA" id="ARBA00022692"/>
    </source>
</evidence>
<evidence type="ECO:0000256" key="3">
    <source>
        <dbReference type="ARBA" id="ARBA00022989"/>
    </source>
</evidence>
<feature type="transmembrane region" description="Helical" evidence="5">
    <location>
        <begin position="189"/>
        <end position="209"/>
    </location>
</feature>
<evidence type="ECO:0000256" key="4">
    <source>
        <dbReference type="ARBA" id="ARBA00023136"/>
    </source>
</evidence>